<accession>A0A0E9UVI1</accession>
<organism evidence="1">
    <name type="scientific">Anguilla anguilla</name>
    <name type="common">European freshwater eel</name>
    <name type="synonym">Muraena anguilla</name>
    <dbReference type="NCBI Taxonomy" id="7936"/>
    <lineage>
        <taxon>Eukaryota</taxon>
        <taxon>Metazoa</taxon>
        <taxon>Chordata</taxon>
        <taxon>Craniata</taxon>
        <taxon>Vertebrata</taxon>
        <taxon>Euteleostomi</taxon>
        <taxon>Actinopterygii</taxon>
        <taxon>Neopterygii</taxon>
        <taxon>Teleostei</taxon>
        <taxon>Anguilliformes</taxon>
        <taxon>Anguillidae</taxon>
        <taxon>Anguilla</taxon>
    </lineage>
</organism>
<name>A0A0E9UVI1_ANGAN</name>
<reference evidence="1" key="1">
    <citation type="submission" date="2014-11" db="EMBL/GenBank/DDBJ databases">
        <authorList>
            <person name="Amaro Gonzalez C."/>
        </authorList>
    </citation>
    <scope>NUCLEOTIDE SEQUENCE</scope>
</reference>
<reference evidence="1" key="2">
    <citation type="journal article" date="2015" name="Fish Shellfish Immunol.">
        <title>Early steps in the European eel (Anguilla anguilla)-Vibrio vulnificus interaction in the gills: Role of the RtxA13 toxin.</title>
        <authorList>
            <person name="Callol A."/>
            <person name="Pajuelo D."/>
            <person name="Ebbesson L."/>
            <person name="Teles M."/>
            <person name="MacKenzie S."/>
            <person name="Amaro C."/>
        </authorList>
    </citation>
    <scope>NUCLEOTIDE SEQUENCE</scope>
</reference>
<sequence length="45" mass="5094">MSPQVIYVGLLDSQYNSEAAFLNYYPRLWNILPSVFRGANSGGHF</sequence>
<proteinExistence type="predicted"/>
<dbReference type="AlphaFoldDB" id="A0A0E9UVI1"/>
<dbReference type="EMBL" id="GBXM01038698">
    <property type="protein sequence ID" value="JAH69879.1"/>
    <property type="molecule type" value="Transcribed_RNA"/>
</dbReference>
<evidence type="ECO:0000313" key="1">
    <source>
        <dbReference type="EMBL" id="JAH69879.1"/>
    </source>
</evidence>
<protein>
    <submittedName>
        <fullName evidence="1">Uncharacterized protein</fullName>
    </submittedName>
</protein>